<evidence type="ECO:0000313" key="2">
    <source>
        <dbReference type="Proteomes" id="UP000075398"/>
    </source>
</evidence>
<comment type="caution">
    <text evidence="1">The sequence shown here is derived from an EMBL/GenBank/DDBJ whole genome shotgun (WGS) entry which is preliminary data.</text>
</comment>
<gene>
    <name evidence="1" type="ORF">AMQ22_00084</name>
</gene>
<dbReference type="AlphaFoldDB" id="A0A150JAB1"/>
<organism evidence="1 2">
    <name type="scientific">Candidatus Methanofastidiosum methylothiophilum</name>
    <dbReference type="NCBI Taxonomy" id="1705564"/>
    <lineage>
        <taxon>Archaea</taxon>
        <taxon>Methanobacteriati</taxon>
        <taxon>Methanobacteriota</taxon>
        <taxon>Stenosarchaea group</taxon>
        <taxon>Candidatus Methanofastidiosia</taxon>
        <taxon>Candidatus Methanofastidiosales</taxon>
        <taxon>Candidatus Methanofastidiosaceae</taxon>
        <taxon>Candidatus Methanofastidiosum</taxon>
    </lineage>
</organism>
<evidence type="ECO:0000313" key="1">
    <source>
        <dbReference type="EMBL" id="KYC53884.1"/>
    </source>
</evidence>
<proteinExistence type="predicted"/>
<dbReference type="EMBL" id="LNGC01000001">
    <property type="protein sequence ID" value="KYC53884.1"/>
    <property type="molecule type" value="Genomic_DNA"/>
</dbReference>
<accession>A0A150JAB1</accession>
<dbReference type="Proteomes" id="UP000075398">
    <property type="component" value="Unassembled WGS sequence"/>
</dbReference>
<sequence>MTGKPYAYATKGGSVVLTETLEQYAIKSADPEIEESRGLKEDEFDYSIDGVKEPLYNPKALIKLLELNTYHARCVKQRGTDVGGLGYLIQGVGDKPNPANKDRIQELINNSLPVFEEVLTRSSTDKAAVGWGVLECLRIGNLAASEFQRINHLPSHTFRIHKDGNKYLQSWDGVKKRWFKRIGYGKDVDKDTGIEYPLGFLPPQQRATEIIFDINYTPLSTYYGSPDIVPALKTIIGDISAVEYNIYFFRNYGIPEYAIFITGDFEDKPILDPETNKPTGRSTMQNMIEDQMRSIIEKPHSTMVISIPTSDTATESSNVEVKFERLSVEVKESAFRLYRMDNRDEIVTANKMDPYRAGILPIGSLGGNLGSETKKNYKEGTVVPDQRLLEAYLNIHVIKNGLGITDHKIKLISINTEDETQEMNLSTLAITNGGMTPNEFIRKWGDRLGLKEVDHPAMNAHYINGQAIDYQPEGAIPEPVIKILEDLGEQIDEVAIKYESMEGDSSKGKVFSRAVKKLTGKT</sequence>
<name>A0A150JAB1_9EURY</name>
<protein>
    <submittedName>
        <fullName evidence="1">Phage portal protein</fullName>
    </submittedName>
</protein>
<reference evidence="1 2" key="1">
    <citation type="journal article" date="2016" name="ISME J.">
        <title>Chasing the elusive Euryarchaeota class WSA2: genomes reveal a uniquely fastidious methyl-reducing methanogen.</title>
        <authorList>
            <person name="Nobu M.K."/>
            <person name="Narihiro T."/>
            <person name="Kuroda K."/>
            <person name="Mei R."/>
            <person name="Liu W.T."/>
        </authorList>
    </citation>
    <scope>NUCLEOTIDE SEQUENCE [LARGE SCALE GENOMIC DNA]</scope>
    <source>
        <strain evidence="1">U1lsi0528_Bin055</strain>
    </source>
</reference>